<dbReference type="InterPro" id="IPR014922">
    <property type="entry name" value="YdhG-like"/>
</dbReference>
<dbReference type="AlphaFoldDB" id="A0A1H9ZIT0"/>
<dbReference type="Pfam" id="PF08818">
    <property type="entry name" value="DUF1801"/>
    <property type="match status" value="1"/>
</dbReference>
<name>A0A1H9ZIT0_9EURY</name>
<organism evidence="2 3">
    <name type="scientific">Methanococcoides vulcani</name>
    <dbReference type="NCBI Taxonomy" id="1353158"/>
    <lineage>
        <taxon>Archaea</taxon>
        <taxon>Methanobacteriati</taxon>
        <taxon>Methanobacteriota</taxon>
        <taxon>Stenosarchaea group</taxon>
        <taxon>Methanomicrobia</taxon>
        <taxon>Methanosarcinales</taxon>
        <taxon>Methanosarcinaceae</taxon>
        <taxon>Methanococcoides</taxon>
    </lineage>
</organism>
<dbReference type="SUPFAM" id="SSF159888">
    <property type="entry name" value="YdhG-like"/>
    <property type="match status" value="1"/>
</dbReference>
<keyword evidence="3" id="KW-1185">Reference proteome</keyword>
<sequence>MNSKIQAYIKKQRSPQREIVEKLREIILRTYPDMKEEFKMGVPWYEGKYYLVALKDHVNIGFSIEGLSEDEMKLFEGTGKTMKHIKVYSLKGINEEEIVKLLKVVKNE</sequence>
<dbReference type="Gene3D" id="3.90.1150.200">
    <property type="match status" value="1"/>
</dbReference>
<gene>
    <name evidence="2" type="ORF">SAMN04488587_1132</name>
</gene>
<proteinExistence type="predicted"/>
<protein>
    <recommendedName>
        <fullName evidence="1">YdhG-like domain-containing protein</fullName>
    </recommendedName>
</protein>
<feature type="domain" description="YdhG-like" evidence="1">
    <location>
        <begin position="16"/>
        <end position="103"/>
    </location>
</feature>
<dbReference type="OrthoDB" id="141854at2157"/>
<dbReference type="Proteomes" id="UP000243338">
    <property type="component" value="Unassembled WGS sequence"/>
</dbReference>
<dbReference type="RefSeq" id="WP_167879253.1">
    <property type="nucleotide sequence ID" value="NZ_CAAGSJ010000001.1"/>
</dbReference>
<evidence type="ECO:0000313" key="3">
    <source>
        <dbReference type="Proteomes" id="UP000243338"/>
    </source>
</evidence>
<evidence type="ECO:0000259" key="1">
    <source>
        <dbReference type="Pfam" id="PF08818"/>
    </source>
</evidence>
<reference evidence="3" key="1">
    <citation type="submission" date="2016-10" db="EMBL/GenBank/DDBJ databases">
        <authorList>
            <person name="Varghese N."/>
            <person name="Submissions S."/>
        </authorList>
    </citation>
    <scope>NUCLEOTIDE SEQUENCE [LARGE SCALE GENOMIC DNA]</scope>
    <source>
        <strain evidence="3">SLH 33</strain>
    </source>
</reference>
<evidence type="ECO:0000313" key="2">
    <source>
        <dbReference type="EMBL" id="SES80986.1"/>
    </source>
</evidence>
<dbReference type="EMBL" id="FOHQ01000002">
    <property type="protein sequence ID" value="SES80986.1"/>
    <property type="molecule type" value="Genomic_DNA"/>
</dbReference>
<accession>A0A1H9ZIT0</accession>